<reference evidence="1" key="2">
    <citation type="submission" date="2024-05" db="EMBL/GenBank/DDBJ databases">
        <title>Rhodohalobacter halophilus gen. nov., sp. nov., a moderately halophilic member of the family Balneolaceae.</title>
        <authorList>
            <person name="Xia J."/>
        </authorList>
    </citation>
    <scope>NUCLEOTIDE SEQUENCE</scope>
    <source>
        <strain evidence="1">WB101</strain>
    </source>
</reference>
<name>A0ABS9KF73_9BACT</name>
<dbReference type="InterPro" id="IPR014942">
    <property type="entry name" value="AbiEii"/>
</dbReference>
<proteinExistence type="predicted"/>
<dbReference type="Proteomes" id="UP001165366">
    <property type="component" value="Unassembled WGS sequence"/>
</dbReference>
<gene>
    <name evidence="1" type="ORF">L6773_13100</name>
</gene>
<organism evidence="1 2">
    <name type="scientific">Rhodohalobacter sulfatireducens</name>
    <dbReference type="NCBI Taxonomy" id="2911366"/>
    <lineage>
        <taxon>Bacteria</taxon>
        <taxon>Pseudomonadati</taxon>
        <taxon>Balneolota</taxon>
        <taxon>Balneolia</taxon>
        <taxon>Balneolales</taxon>
        <taxon>Balneolaceae</taxon>
        <taxon>Rhodohalobacter</taxon>
    </lineage>
</organism>
<evidence type="ECO:0000313" key="1">
    <source>
        <dbReference type="EMBL" id="MCG2589510.1"/>
    </source>
</evidence>
<comment type="caution">
    <text evidence="1">The sequence shown here is derived from an EMBL/GenBank/DDBJ whole genome shotgun (WGS) entry which is preliminary data.</text>
</comment>
<evidence type="ECO:0000313" key="2">
    <source>
        <dbReference type="Proteomes" id="UP001165366"/>
    </source>
</evidence>
<keyword evidence="1" id="KW-0808">Transferase</keyword>
<sequence>MTEEYRNQVRLLLSVLPIVARQKDLVLKGGTALNFFWHDFPRLSVDIDLTYLPVNDRKESLTSISKSVQKIADAIEKEIPGTRGKPQKSGGTLSRLIIRNANTQIKLEVNTVLRGSIFDPVEKELSSRIQNEFELFAALQTLSFEDLYGGKLCAALDRQHPRDLFDVKLLLENEGITEKIRTAFIGYLISHSRPMNELLNPNTIDLDDIYKKEFRGMTNDLVELEELIEVQKVLPKLILQDLTDLEKEFLITFKKGDPQWNLMPVSHLKNLPGVKWKLLNIRKMDEKKHQEMLKKLEEVLSEG</sequence>
<dbReference type="EMBL" id="JAKLWS010000017">
    <property type="protein sequence ID" value="MCG2589510.1"/>
    <property type="molecule type" value="Genomic_DNA"/>
</dbReference>
<reference evidence="1" key="1">
    <citation type="submission" date="2022-01" db="EMBL/GenBank/DDBJ databases">
        <authorList>
            <person name="Wang Y."/>
        </authorList>
    </citation>
    <scope>NUCLEOTIDE SEQUENCE</scope>
    <source>
        <strain evidence="1">WB101</strain>
    </source>
</reference>
<dbReference type="RefSeq" id="WP_237854871.1">
    <property type="nucleotide sequence ID" value="NZ_JAKLWS010000017.1"/>
</dbReference>
<dbReference type="Pfam" id="PF08843">
    <property type="entry name" value="AbiEii"/>
    <property type="match status" value="1"/>
</dbReference>
<dbReference type="Gene3D" id="3.10.450.620">
    <property type="entry name" value="JHP933, nucleotidyltransferase-like core domain"/>
    <property type="match status" value="1"/>
</dbReference>
<accession>A0ABS9KF73</accession>
<dbReference type="GO" id="GO:0016740">
    <property type="term" value="F:transferase activity"/>
    <property type="evidence" value="ECO:0007669"/>
    <property type="project" value="UniProtKB-KW"/>
</dbReference>
<keyword evidence="2" id="KW-1185">Reference proteome</keyword>
<protein>
    <submittedName>
        <fullName evidence="1">Nucleotidyl transferase AbiEii/AbiGii toxin family protein</fullName>
    </submittedName>
</protein>